<keyword evidence="3" id="KW-0460">Magnesium</keyword>
<evidence type="ECO:0000313" key="5">
    <source>
        <dbReference type="EMBL" id="CAH0515619.1"/>
    </source>
</evidence>
<keyword evidence="2" id="KW-0378">Hydrolase</keyword>
<dbReference type="PANTHER" id="PTHR43344">
    <property type="entry name" value="PHOSPHOSERINE PHOSPHATASE"/>
    <property type="match status" value="1"/>
</dbReference>
<feature type="chain" id="PRO_5046098095" evidence="4">
    <location>
        <begin position="21"/>
        <end position="389"/>
    </location>
</feature>
<dbReference type="Proteomes" id="UP001158986">
    <property type="component" value="Unassembled WGS sequence"/>
</dbReference>
<evidence type="ECO:0000256" key="1">
    <source>
        <dbReference type="ARBA" id="ARBA00022723"/>
    </source>
</evidence>
<proteinExistence type="predicted"/>
<evidence type="ECO:0000256" key="3">
    <source>
        <dbReference type="ARBA" id="ARBA00022842"/>
    </source>
</evidence>
<keyword evidence="6" id="KW-1185">Reference proteome</keyword>
<dbReference type="InterPro" id="IPR050582">
    <property type="entry name" value="HAD-like_SerB"/>
</dbReference>
<dbReference type="Gene3D" id="3.40.50.1000">
    <property type="entry name" value="HAD superfamily/HAD-like"/>
    <property type="match status" value="1"/>
</dbReference>
<dbReference type="PANTHER" id="PTHR43344:SF13">
    <property type="entry name" value="PHOSPHATASE RV3661-RELATED"/>
    <property type="match status" value="1"/>
</dbReference>
<feature type="signal peptide" evidence="4">
    <location>
        <begin position="1"/>
        <end position="20"/>
    </location>
</feature>
<dbReference type="EMBL" id="CAKLCB010000125">
    <property type="protein sequence ID" value="CAH0515619.1"/>
    <property type="molecule type" value="Genomic_DNA"/>
</dbReference>
<keyword evidence="4" id="KW-0732">Signal</keyword>
<dbReference type="InterPro" id="IPR023214">
    <property type="entry name" value="HAD_sf"/>
</dbReference>
<protein>
    <submittedName>
        <fullName evidence="5">Uncharacterized protein</fullName>
    </submittedName>
</protein>
<dbReference type="InterPro" id="IPR036412">
    <property type="entry name" value="HAD-like_sf"/>
</dbReference>
<reference evidence="5 6" key="1">
    <citation type="submission" date="2021-11" db="EMBL/GenBank/DDBJ databases">
        <authorList>
            <person name="Islam A."/>
            <person name="Islam S."/>
            <person name="Flora M.S."/>
            <person name="Rahman M."/>
            <person name="Ziaur R.M."/>
            <person name="Epstein J.H."/>
            <person name="Hassan M."/>
            <person name="Klassen M."/>
            <person name="Woodard K."/>
            <person name="Webb A."/>
            <person name="Webby R.J."/>
            <person name="El Zowalaty M.E."/>
        </authorList>
    </citation>
    <scope>NUCLEOTIDE SEQUENCE [LARGE SCALE GENOMIC DNA]</scope>
    <source>
        <strain evidence="5">Pbs1</strain>
    </source>
</reference>
<dbReference type="SUPFAM" id="SSF56784">
    <property type="entry name" value="HAD-like"/>
    <property type="match status" value="1"/>
</dbReference>
<keyword evidence="1" id="KW-0479">Metal-binding</keyword>
<accession>A0ABN8CU72</accession>
<dbReference type="Gene3D" id="1.20.1440.320">
    <property type="match status" value="1"/>
</dbReference>
<sequence length="389" mass="42337">MIDVFATITLSTIVLIIVSASNSLFAAEAPDYNNDMVSKLLTNVKHKDITLLALGYTASSSNICLINGTNSVLGQDVNGANVTLATVLSATSKDYQMLFDSYIGPIYNLTNDREPMSLHDVKKTREFSNFRAKLAFLTFGLEVIDGGNDHSDCAMTIAMTVFPQLLVGMSEDEIRSLIRSSIRWNLAESLQNPSYTSTGELKVEGKYSKGLRVFNGQESTMRALRAAKVEVYVISASPQLFAAEASNLIGLGNMKTVENYPITWGPEKAAIVSSIPQLNHNRTAPIYASGDAAGDCEMLNSVRNGIVHINNHLKSPPSCINAFYVKACKYFGATEPDKNNVYLLQGQDRTIGTWITSGFSTKDGVTYESAVASYSRCGNYHILNNVATL</sequence>
<evidence type="ECO:0000256" key="2">
    <source>
        <dbReference type="ARBA" id="ARBA00022801"/>
    </source>
</evidence>
<evidence type="ECO:0000313" key="6">
    <source>
        <dbReference type="Proteomes" id="UP001158986"/>
    </source>
</evidence>
<evidence type="ECO:0000256" key="4">
    <source>
        <dbReference type="SAM" id="SignalP"/>
    </source>
</evidence>
<name>A0ABN8CU72_9STRA</name>
<organism evidence="5 6">
    <name type="scientific">Peronospora belbahrii</name>
    <dbReference type="NCBI Taxonomy" id="622444"/>
    <lineage>
        <taxon>Eukaryota</taxon>
        <taxon>Sar</taxon>
        <taxon>Stramenopiles</taxon>
        <taxon>Oomycota</taxon>
        <taxon>Peronosporomycetes</taxon>
        <taxon>Peronosporales</taxon>
        <taxon>Peronosporaceae</taxon>
        <taxon>Peronospora</taxon>
    </lineage>
</organism>
<gene>
    <name evidence="5" type="ORF">PBS001_LOCUS2321</name>
</gene>
<comment type="caution">
    <text evidence="5">The sequence shown here is derived from an EMBL/GenBank/DDBJ whole genome shotgun (WGS) entry which is preliminary data.</text>
</comment>